<dbReference type="EMBL" id="JBHSMA010000012">
    <property type="protein sequence ID" value="MFC5412365.1"/>
    <property type="molecule type" value="Genomic_DNA"/>
</dbReference>
<comment type="caution">
    <text evidence="3">The sequence shown here is derived from an EMBL/GenBank/DDBJ whole genome shotgun (WGS) entry which is preliminary data.</text>
</comment>
<dbReference type="PANTHER" id="PTHR42915">
    <property type="entry name" value="HYPOTHETICAL 460 KDA PROTEIN IN FEUA-SIGW INTERGENIC REGION [PRECURSOR]"/>
    <property type="match status" value="1"/>
</dbReference>
<dbReference type="InterPro" id="IPR048503">
    <property type="entry name" value="NamZ_C"/>
</dbReference>
<dbReference type="Gene3D" id="3.90.1150.140">
    <property type="match status" value="1"/>
</dbReference>
<protein>
    <submittedName>
        <fullName evidence="3">Exo-beta-N-acetylmuramidase NamZ domain-containing protein</fullName>
    </submittedName>
</protein>
<dbReference type="PANTHER" id="PTHR42915:SF1">
    <property type="entry name" value="PEPTIDOGLYCAN BETA-N-ACETYLMURAMIDASE NAMZ"/>
    <property type="match status" value="1"/>
</dbReference>
<evidence type="ECO:0000313" key="4">
    <source>
        <dbReference type="Proteomes" id="UP001596106"/>
    </source>
</evidence>
<proteinExistence type="predicted"/>
<feature type="domain" description="Peptidoglycan beta-N-acetylmuramidase NamZ C-terminal" evidence="2">
    <location>
        <begin position="229"/>
        <end position="356"/>
    </location>
</feature>
<evidence type="ECO:0000259" key="2">
    <source>
        <dbReference type="Pfam" id="PF20732"/>
    </source>
</evidence>
<dbReference type="PIRSF" id="PIRSF016719">
    <property type="entry name" value="UCP016719"/>
    <property type="match status" value="1"/>
</dbReference>
<dbReference type="Pfam" id="PF07075">
    <property type="entry name" value="NamZ_N"/>
    <property type="match status" value="1"/>
</dbReference>
<dbReference type="InterPro" id="IPR048502">
    <property type="entry name" value="NamZ_N"/>
</dbReference>
<reference evidence="4" key="1">
    <citation type="journal article" date="2019" name="Int. J. Syst. Evol. Microbiol.">
        <title>The Global Catalogue of Microorganisms (GCM) 10K type strain sequencing project: providing services to taxonomists for standard genome sequencing and annotation.</title>
        <authorList>
            <consortium name="The Broad Institute Genomics Platform"/>
            <consortium name="The Broad Institute Genome Sequencing Center for Infectious Disease"/>
            <person name="Wu L."/>
            <person name="Ma J."/>
        </authorList>
    </citation>
    <scope>NUCLEOTIDE SEQUENCE [LARGE SCALE GENOMIC DNA]</scope>
    <source>
        <strain evidence="4">CCUG 55250</strain>
    </source>
</reference>
<name>A0ABW0IJ04_9BACT</name>
<dbReference type="Gene3D" id="3.40.50.12170">
    <property type="entry name" value="Uncharacterised protein PF07075, DUF1343"/>
    <property type="match status" value="1"/>
</dbReference>
<accession>A0ABW0IJ04</accession>
<evidence type="ECO:0000313" key="3">
    <source>
        <dbReference type="EMBL" id="MFC5412365.1"/>
    </source>
</evidence>
<sequence length="390" mass="43473">MAVRLGIDVFLDQWRDFRSKKLALVTNHAATTSAYTPSRQALQTAGFRLVRLFSPEHGLETVGADGRFMPNGTDPLTGLPVISLYGDQLRPAAGDLADLDAVVVDLPDVGCRFYTYLWTLTYVMEACAEHQKPLLLLDRPNPLSGTLARAEGPMLDESRCASFIGRWSIPVRHSCTFGELARFWQHQRLPTLDLTVIRVEGWKRSRFQADWQPSFVPTSPAMVSREAALLYPGLGLLEATNLSEGRGTALPFRVAGAPWLEATTLVARFNALQVPGVVARALIFTPQEGKYANQLCRGVQFHVCDAARVRPVFSAMAFIKLVRDHHPETFGWRPYPTLINPTGEQHLDKLLGIWQAESLFEEPLDAFLKTARAVLFPEAWATTIRPFLGY</sequence>
<gene>
    <name evidence="3" type="ORF">ACFPMF_23775</name>
</gene>
<dbReference type="InterPro" id="IPR008302">
    <property type="entry name" value="NamZ"/>
</dbReference>
<dbReference type="RefSeq" id="WP_379849803.1">
    <property type="nucleotide sequence ID" value="NZ_JBHSMA010000012.1"/>
</dbReference>
<keyword evidence="4" id="KW-1185">Reference proteome</keyword>
<feature type="domain" description="Peptidoglycan beta-N-acetylmuramidase NamZ N-terminal" evidence="1">
    <location>
        <begin position="23"/>
        <end position="224"/>
    </location>
</feature>
<evidence type="ECO:0000259" key="1">
    <source>
        <dbReference type="Pfam" id="PF07075"/>
    </source>
</evidence>
<dbReference type="Pfam" id="PF20732">
    <property type="entry name" value="NamZ_C"/>
    <property type="match status" value="1"/>
</dbReference>
<organism evidence="3 4">
    <name type="scientific">Larkinella bovis</name>
    <dbReference type="NCBI Taxonomy" id="683041"/>
    <lineage>
        <taxon>Bacteria</taxon>
        <taxon>Pseudomonadati</taxon>
        <taxon>Bacteroidota</taxon>
        <taxon>Cytophagia</taxon>
        <taxon>Cytophagales</taxon>
        <taxon>Spirosomataceae</taxon>
        <taxon>Larkinella</taxon>
    </lineage>
</organism>
<dbReference type="Proteomes" id="UP001596106">
    <property type="component" value="Unassembled WGS sequence"/>
</dbReference>